<evidence type="ECO:0000256" key="12">
    <source>
        <dbReference type="ARBA" id="ARBA00023211"/>
    </source>
</evidence>
<evidence type="ECO:0000256" key="6">
    <source>
        <dbReference type="ARBA" id="ARBA00009541"/>
    </source>
</evidence>
<dbReference type="PROSITE" id="PS01085">
    <property type="entry name" value="RIBUL_P_3_EPIMER_1"/>
    <property type="match status" value="1"/>
</dbReference>
<name>A0AAV9IT02_CYACA</name>
<comment type="cofactor">
    <cofactor evidence="4">
        <name>Fe(2+)</name>
        <dbReference type="ChEBI" id="CHEBI:29033"/>
    </cofactor>
</comment>
<evidence type="ECO:0000256" key="1">
    <source>
        <dbReference type="ARBA" id="ARBA00001782"/>
    </source>
</evidence>
<comment type="function">
    <text evidence="15">Catalyzes the reversible epimerization of D-ribulose 5-phosphate to D-xylulose 5-phosphate.</text>
</comment>
<comment type="caution">
    <text evidence="16">The sequence shown here is derived from an EMBL/GenBank/DDBJ whole genome shotgun (WGS) entry which is preliminary data.</text>
</comment>
<dbReference type="NCBIfam" id="NF004076">
    <property type="entry name" value="PRK05581.1-4"/>
    <property type="match status" value="1"/>
</dbReference>
<evidence type="ECO:0000313" key="16">
    <source>
        <dbReference type="EMBL" id="KAK4535230.1"/>
    </source>
</evidence>
<dbReference type="GO" id="GO:0004750">
    <property type="term" value="F:D-ribulose-phosphate 3-epimerase activity"/>
    <property type="evidence" value="ECO:0007669"/>
    <property type="project" value="UniProtKB-EC"/>
</dbReference>
<accession>A0AAV9IT02</accession>
<dbReference type="FunFam" id="3.20.20.70:FF:000191">
    <property type="entry name" value="ribulose-phosphate 3-epimerase isoform X2"/>
    <property type="match status" value="1"/>
</dbReference>
<keyword evidence="14" id="KW-0119">Carbohydrate metabolism</keyword>
<evidence type="ECO:0000256" key="10">
    <source>
        <dbReference type="ARBA" id="ARBA00022833"/>
    </source>
</evidence>
<comment type="similarity">
    <text evidence="6">Belongs to the ribulose-phosphate 3-epimerase family.</text>
</comment>
<comment type="subunit">
    <text evidence="7">Homodimer.</text>
</comment>
<dbReference type="GO" id="GO:0005975">
    <property type="term" value="P:carbohydrate metabolic process"/>
    <property type="evidence" value="ECO:0007669"/>
    <property type="project" value="InterPro"/>
</dbReference>
<keyword evidence="17" id="KW-1185">Reference proteome</keyword>
<organism evidence="16 17">
    <name type="scientific">Cyanidium caldarium</name>
    <name type="common">Red alga</name>
    <dbReference type="NCBI Taxonomy" id="2771"/>
    <lineage>
        <taxon>Eukaryota</taxon>
        <taxon>Rhodophyta</taxon>
        <taxon>Bangiophyceae</taxon>
        <taxon>Cyanidiales</taxon>
        <taxon>Cyanidiaceae</taxon>
        <taxon>Cyanidium</taxon>
    </lineage>
</organism>
<dbReference type="GO" id="GO:0006091">
    <property type="term" value="P:generation of precursor metabolites and energy"/>
    <property type="evidence" value="ECO:0007669"/>
    <property type="project" value="UniProtKB-ARBA"/>
</dbReference>
<dbReference type="GO" id="GO:0006163">
    <property type="term" value="P:purine nucleotide metabolic process"/>
    <property type="evidence" value="ECO:0007669"/>
    <property type="project" value="UniProtKB-ARBA"/>
</dbReference>
<dbReference type="PROSITE" id="PS01086">
    <property type="entry name" value="RIBUL_P_3_EPIMER_2"/>
    <property type="match status" value="1"/>
</dbReference>
<dbReference type="Proteomes" id="UP001301350">
    <property type="component" value="Unassembled WGS sequence"/>
</dbReference>
<keyword evidence="12" id="KW-0464">Manganese</keyword>
<dbReference type="EC" id="5.1.3.1" evidence="8"/>
<dbReference type="SUPFAM" id="SSF51366">
    <property type="entry name" value="Ribulose-phoshate binding barrel"/>
    <property type="match status" value="1"/>
</dbReference>
<dbReference type="InterPro" id="IPR011060">
    <property type="entry name" value="RibuloseP-bd_barrel"/>
</dbReference>
<dbReference type="Pfam" id="PF00834">
    <property type="entry name" value="Ribul_P_3_epim"/>
    <property type="match status" value="1"/>
</dbReference>
<sequence>MRDRPQTIIAPSLLSCNFAALGDEANRMLAAGADWLHVDVMDGHFVDNLTLGPVVYEWLRRAVGPKAFLDCHLMVSDPARWCDAFIAANGDAGAENLGLTVHYECFQPDRLSELQRLCAHIRQRGARAAVAISPATSPEVLVPLLDAGAVSMALVMTVQPGRGGQAFLPECVAKVRFLRDRYPQLDIQVDGGLSPSTVDQAARAGCNVVVSGSAVFKAGDQAAKVMEQLRIAVNRHSERDEGWS</sequence>
<evidence type="ECO:0000256" key="4">
    <source>
        <dbReference type="ARBA" id="ARBA00001954"/>
    </source>
</evidence>
<evidence type="ECO:0000256" key="11">
    <source>
        <dbReference type="ARBA" id="ARBA00023004"/>
    </source>
</evidence>
<dbReference type="PROSITE" id="PS51257">
    <property type="entry name" value="PROKAR_LIPOPROTEIN"/>
    <property type="match status" value="1"/>
</dbReference>
<comment type="cofactor">
    <cofactor evidence="3">
        <name>Zn(2+)</name>
        <dbReference type="ChEBI" id="CHEBI:29105"/>
    </cofactor>
</comment>
<gene>
    <name evidence="16" type="ORF">CDCA_CDCA04G1255</name>
</gene>
<evidence type="ECO:0000256" key="2">
    <source>
        <dbReference type="ARBA" id="ARBA00001936"/>
    </source>
</evidence>
<dbReference type="GO" id="GO:0046496">
    <property type="term" value="P:nicotinamide nucleotide metabolic process"/>
    <property type="evidence" value="ECO:0007669"/>
    <property type="project" value="UniProtKB-ARBA"/>
</dbReference>
<dbReference type="Gene3D" id="3.20.20.70">
    <property type="entry name" value="Aldolase class I"/>
    <property type="match status" value="1"/>
</dbReference>
<evidence type="ECO:0000256" key="14">
    <source>
        <dbReference type="ARBA" id="ARBA00023277"/>
    </source>
</evidence>
<dbReference type="InterPro" id="IPR013785">
    <property type="entry name" value="Aldolase_TIM"/>
</dbReference>
<protein>
    <recommendedName>
        <fullName evidence="8">ribulose-phosphate 3-epimerase</fullName>
        <ecNumber evidence="8">5.1.3.1</ecNumber>
    </recommendedName>
</protein>
<dbReference type="InterPro" id="IPR000056">
    <property type="entry name" value="Ribul_P_3_epim-like"/>
</dbReference>
<comment type="catalytic activity">
    <reaction evidence="1">
        <text>D-ribulose 5-phosphate = D-xylulose 5-phosphate</text>
        <dbReference type="Rhea" id="RHEA:13677"/>
        <dbReference type="ChEBI" id="CHEBI:57737"/>
        <dbReference type="ChEBI" id="CHEBI:58121"/>
        <dbReference type="EC" id="5.1.3.1"/>
    </reaction>
</comment>
<proteinExistence type="inferred from homology"/>
<comment type="subcellular location">
    <subcellularLocation>
        <location evidence="5">Plastid</location>
        <location evidence="5">Chloroplast</location>
    </subcellularLocation>
</comment>
<evidence type="ECO:0000256" key="5">
    <source>
        <dbReference type="ARBA" id="ARBA00004229"/>
    </source>
</evidence>
<evidence type="ECO:0000256" key="8">
    <source>
        <dbReference type="ARBA" id="ARBA00013188"/>
    </source>
</evidence>
<keyword evidence="13" id="KW-0413">Isomerase</keyword>
<dbReference type="CDD" id="cd00429">
    <property type="entry name" value="RPE"/>
    <property type="match status" value="1"/>
</dbReference>
<dbReference type="EMBL" id="JANCYW010000004">
    <property type="protein sequence ID" value="KAK4535230.1"/>
    <property type="molecule type" value="Genomic_DNA"/>
</dbReference>
<evidence type="ECO:0000256" key="15">
    <source>
        <dbReference type="ARBA" id="ARBA00057323"/>
    </source>
</evidence>
<dbReference type="GO" id="GO:0046872">
    <property type="term" value="F:metal ion binding"/>
    <property type="evidence" value="ECO:0007669"/>
    <property type="project" value="UniProtKB-KW"/>
</dbReference>
<keyword evidence="10" id="KW-0862">Zinc</keyword>
<dbReference type="AlphaFoldDB" id="A0AAV9IT02"/>
<evidence type="ECO:0000313" key="17">
    <source>
        <dbReference type="Proteomes" id="UP001301350"/>
    </source>
</evidence>
<evidence type="ECO:0000256" key="7">
    <source>
        <dbReference type="ARBA" id="ARBA00011738"/>
    </source>
</evidence>
<evidence type="ECO:0000256" key="13">
    <source>
        <dbReference type="ARBA" id="ARBA00023235"/>
    </source>
</evidence>
<dbReference type="PANTHER" id="PTHR11749">
    <property type="entry name" value="RIBULOSE-5-PHOSPHATE-3-EPIMERASE"/>
    <property type="match status" value="1"/>
</dbReference>
<dbReference type="GO" id="GO:0009507">
    <property type="term" value="C:chloroplast"/>
    <property type="evidence" value="ECO:0007669"/>
    <property type="project" value="UniProtKB-SubCell"/>
</dbReference>
<dbReference type="GO" id="GO:1901135">
    <property type="term" value="P:carbohydrate derivative metabolic process"/>
    <property type="evidence" value="ECO:0007669"/>
    <property type="project" value="UniProtKB-ARBA"/>
</dbReference>
<comment type="cofactor">
    <cofactor evidence="2">
        <name>Mn(2+)</name>
        <dbReference type="ChEBI" id="CHEBI:29035"/>
    </cofactor>
</comment>
<keyword evidence="9" id="KW-0479">Metal-binding</keyword>
<reference evidence="16 17" key="1">
    <citation type="submission" date="2022-07" db="EMBL/GenBank/DDBJ databases">
        <title>Genome-wide signatures of adaptation to extreme environments.</title>
        <authorList>
            <person name="Cho C.H."/>
            <person name="Yoon H.S."/>
        </authorList>
    </citation>
    <scope>NUCLEOTIDE SEQUENCE [LARGE SCALE GENOMIC DNA]</scope>
    <source>
        <strain evidence="16 17">DBV 063 E5</strain>
    </source>
</reference>
<evidence type="ECO:0000256" key="3">
    <source>
        <dbReference type="ARBA" id="ARBA00001947"/>
    </source>
</evidence>
<evidence type="ECO:0000256" key="9">
    <source>
        <dbReference type="ARBA" id="ARBA00022723"/>
    </source>
</evidence>
<keyword evidence="11" id="KW-0408">Iron</keyword>